<evidence type="ECO:0000313" key="2">
    <source>
        <dbReference type="EMBL" id="MTE17407.1"/>
    </source>
</evidence>
<keyword evidence="1" id="KW-1133">Transmembrane helix</keyword>
<dbReference type="AlphaFoldDB" id="A0A6I3L687"/>
<dbReference type="Proteomes" id="UP000432464">
    <property type="component" value="Unassembled WGS sequence"/>
</dbReference>
<keyword evidence="3" id="KW-1185">Reference proteome</keyword>
<feature type="transmembrane region" description="Helical" evidence="1">
    <location>
        <begin position="28"/>
        <end position="48"/>
    </location>
</feature>
<protein>
    <submittedName>
        <fullName evidence="2">Uncharacterized protein</fullName>
    </submittedName>
</protein>
<keyword evidence="1" id="KW-0472">Membrane</keyword>
<dbReference type="EMBL" id="WMBB01000024">
    <property type="protein sequence ID" value="MTE17407.1"/>
    <property type="molecule type" value="Genomic_DNA"/>
</dbReference>
<comment type="caution">
    <text evidence="2">The sequence shown here is derived from an EMBL/GenBank/DDBJ whole genome shotgun (WGS) entry which is preliminary data.</text>
</comment>
<keyword evidence="1" id="KW-0812">Transmembrane</keyword>
<reference evidence="2 3" key="1">
    <citation type="submission" date="2019-11" db="EMBL/GenBank/DDBJ databases">
        <title>Nocardia sp. nov. CT2-14 isolated from soil.</title>
        <authorList>
            <person name="Kanchanasin P."/>
            <person name="Tanasupawat S."/>
            <person name="Yuki M."/>
            <person name="Kudo T."/>
        </authorList>
    </citation>
    <scope>NUCLEOTIDE SEQUENCE [LARGE SCALE GENOMIC DNA]</scope>
    <source>
        <strain evidence="2 3">CT2-14</strain>
    </source>
</reference>
<evidence type="ECO:0000256" key="1">
    <source>
        <dbReference type="SAM" id="Phobius"/>
    </source>
</evidence>
<organism evidence="2 3">
    <name type="scientific">Nocardia aurantiaca</name>
    <dbReference type="NCBI Taxonomy" id="2675850"/>
    <lineage>
        <taxon>Bacteria</taxon>
        <taxon>Bacillati</taxon>
        <taxon>Actinomycetota</taxon>
        <taxon>Actinomycetes</taxon>
        <taxon>Mycobacteriales</taxon>
        <taxon>Nocardiaceae</taxon>
        <taxon>Nocardia</taxon>
    </lineage>
</organism>
<sequence length="57" mass="6374">MVKLARDVGRNLFGGGSVRDWLGHATQYISFGLIGGLVSMVMYGSSMLDPRSRDRRW</sequence>
<name>A0A6I3L687_9NOCA</name>
<evidence type="ECO:0000313" key="3">
    <source>
        <dbReference type="Proteomes" id="UP000432464"/>
    </source>
</evidence>
<dbReference type="RefSeq" id="WP_154791824.1">
    <property type="nucleotide sequence ID" value="NZ_WMBB01000024.1"/>
</dbReference>
<gene>
    <name evidence="2" type="ORF">GLP40_32315</name>
</gene>
<proteinExistence type="predicted"/>
<accession>A0A6I3L687</accession>